<accession>A0ABN2VST8</accession>
<reference evidence="1 2" key="1">
    <citation type="journal article" date="2019" name="Int. J. Syst. Evol. Microbiol.">
        <title>The Global Catalogue of Microorganisms (GCM) 10K type strain sequencing project: providing services to taxonomists for standard genome sequencing and annotation.</title>
        <authorList>
            <consortium name="The Broad Institute Genomics Platform"/>
            <consortium name="The Broad Institute Genome Sequencing Center for Infectious Disease"/>
            <person name="Wu L."/>
            <person name="Ma J."/>
        </authorList>
    </citation>
    <scope>NUCLEOTIDE SEQUENCE [LARGE SCALE GENOMIC DNA]</scope>
    <source>
        <strain evidence="1 2">JCM 15749</strain>
    </source>
</reference>
<evidence type="ECO:0000313" key="2">
    <source>
        <dbReference type="Proteomes" id="UP001501480"/>
    </source>
</evidence>
<dbReference type="Proteomes" id="UP001501480">
    <property type="component" value="Unassembled WGS sequence"/>
</dbReference>
<gene>
    <name evidence="1" type="ORF">GCM10009821_06540</name>
</gene>
<sequence length="98" mass="10081">MRVGVDVGERFGEGVVEDLAEVPRGAHRDVVDETGQVEAGRRQAAARVELGQPVELLPQGVATDVKAALQVLRAGVHGHQPATVVAGVGAPCPRAGCI</sequence>
<comment type="caution">
    <text evidence="1">The sequence shown here is derived from an EMBL/GenBank/DDBJ whole genome shotgun (WGS) entry which is preliminary data.</text>
</comment>
<dbReference type="EMBL" id="BAAAPY010000001">
    <property type="protein sequence ID" value="GAA2071468.1"/>
    <property type="molecule type" value="Genomic_DNA"/>
</dbReference>
<organism evidence="1 2">
    <name type="scientific">Aeromicrobium halocynthiae</name>
    <dbReference type="NCBI Taxonomy" id="560557"/>
    <lineage>
        <taxon>Bacteria</taxon>
        <taxon>Bacillati</taxon>
        <taxon>Actinomycetota</taxon>
        <taxon>Actinomycetes</taxon>
        <taxon>Propionibacteriales</taxon>
        <taxon>Nocardioidaceae</taxon>
        <taxon>Aeromicrobium</taxon>
    </lineage>
</organism>
<protein>
    <submittedName>
        <fullName evidence="1">Uncharacterized protein</fullName>
    </submittedName>
</protein>
<proteinExistence type="predicted"/>
<keyword evidence="2" id="KW-1185">Reference proteome</keyword>
<evidence type="ECO:0000313" key="1">
    <source>
        <dbReference type="EMBL" id="GAA2071468.1"/>
    </source>
</evidence>
<name>A0ABN2VST8_9ACTN</name>